<proteinExistence type="predicted"/>
<dbReference type="Proteomes" id="UP000318538">
    <property type="component" value="Chromosome"/>
</dbReference>
<gene>
    <name evidence="1" type="ORF">K227x_07290</name>
</gene>
<evidence type="ECO:0000313" key="1">
    <source>
        <dbReference type="EMBL" id="QDT02353.1"/>
    </source>
</evidence>
<protein>
    <submittedName>
        <fullName evidence="1">Uncharacterized protein</fullName>
    </submittedName>
</protein>
<dbReference type="KEGG" id="rlc:K227x_07290"/>
<organism evidence="1 2">
    <name type="scientific">Rubripirellula lacrimiformis</name>
    <dbReference type="NCBI Taxonomy" id="1930273"/>
    <lineage>
        <taxon>Bacteria</taxon>
        <taxon>Pseudomonadati</taxon>
        <taxon>Planctomycetota</taxon>
        <taxon>Planctomycetia</taxon>
        <taxon>Pirellulales</taxon>
        <taxon>Pirellulaceae</taxon>
        <taxon>Rubripirellula</taxon>
    </lineage>
</organism>
<name>A0A517N5G2_9BACT</name>
<sequence>MQCHQPPRVDAMPEVRYRLAAAIGSCDRAVPVPYGGRDSARGAPIDGPEILLVRSMTLLTIPGVKIRREPKSTSDG</sequence>
<dbReference type="EMBL" id="CP036525">
    <property type="protein sequence ID" value="QDT02353.1"/>
    <property type="molecule type" value="Genomic_DNA"/>
</dbReference>
<dbReference type="AlphaFoldDB" id="A0A517N5G2"/>
<keyword evidence="2" id="KW-1185">Reference proteome</keyword>
<dbReference type="RefSeq" id="WP_145168076.1">
    <property type="nucleotide sequence ID" value="NZ_CP036525.1"/>
</dbReference>
<accession>A0A517N5G2</accession>
<reference evidence="1 2" key="1">
    <citation type="submission" date="2019-02" db="EMBL/GenBank/DDBJ databases">
        <title>Deep-cultivation of Planctomycetes and their phenomic and genomic characterization uncovers novel biology.</title>
        <authorList>
            <person name="Wiegand S."/>
            <person name="Jogler M."/>
            <person name="Boedeker C."/>
            <person name="Pinto D."/>
            <person name="Vollmers J."/>
            <person name="Rivas-Marin E."/>
            <person name="Kohn T."/>
            <person name="Peeters S.H."/>
            <person name="Heuer A."/>
            <person name="Rast P."/>
            <person name="Oberbeckmann S."/>
            <person name="Bunk B."/>
            <person name="Jeske O."/>
            <person name="Meyerdierks A."/>
            <person name="Storesund J.E."/>
            <person name="Kallscheuer N."/>
            <person name="Luecker S."/>
            <person name="Lage O.M."/>
            <person name="Pohl T."/>
            <person name="Merkel B.J."/>
            <person name="Hornburger P."/>
            <person name="Mueller R.-W."/>
            <person name="Bruemmer F."/>
            <person name="Labrenz M."/>
            <person name="Spormann A.M."/>
            <person name="Op den Camp H."/>
            <person name="Overmann J."/>
            <person name="Amann R."/>
            <person name="Jetten M.S.M."/>
            <person name="Mascher T."/>
            <person name="Medema M.H."/>
            <person name="Devos D.P."/>
            <person name="Kaster A.-K."/>
            <person name="Ovreas L."/>
            <person name="Rohde M."/>
            <person name="Galperin M.Y."/>
            <person name="Jogler C."/>
        </authorList>
    </citation>
    <scope>NUCLEOTIDE SEQUENCE [LARGE SCALE GENOMIC DNA]</scope>
    <source>
        <strain evidence="1 2">K22_7</strain>
    </source>
</reference>
<evidence type="ECO:0000313" key="2">
    <source>
        <dbReference type="Proteomes" id="UP000318538"/>
    </source>
</evidence>